<dbReference type="Proteomes" id="UP000717585">
    <property type="component" value="Unassembled WGS sequence"/>
</dbReference>
<comment type="caution">
    <text evidence="1">The sequence shown here is derived from an EMBL/GenBank/DDBJ whole genome shotgun (WGS) entry which is preliminary data.</text>
</comment>
<keyword evidence="2" id="KW-1185">Reference proteome</keyword>
<reference evidence="1" key="1">
    <citation type="submission" date="2021-05" db="EMBL/GenBank/DDBJ databases">
        <title>A free-living protist that lacks canonical eukaryotic 1 DNA replication and segregation systems.</title>
        <authorList>
            <person name="Salas-Leiva D.E."/>
            <person name="Tromer E.C."/>
            <person name="Curtis B.A."/>
            <person name="Jerlstrom-Hultqvist J."/>
            <person name="Kolisko M."/>
            <person name="Yi Z."/>
            <person name="Salas-Leiva J.S."/>
            <person name="Gallot-Lavallee L."/>
            <person name="Kops G.J.P.L."/>
            <person name="Archibald J.M."/>
            <person name="Simpson A.G.B."/>
            <person name="Roger A.J."/>
        </authorList>
    </citation>
    <scope>NUCLEOTIDE SEQUENCE</scope>
    <source>
        <strain evidence="1">BICM</strain>
    </source>
</reference>
<dbReference type="EMBL" id="JAHDYR010000037">
    <property type="protein sequence ID" value="KAG9392560.1"/>
    <property type="molecule type" value="Genomic_DNA"/>
</dbReference>
<dbReference type="InterPro" id="IPR011990">
    <property type="entry name" value="TPR-like_helical_dom_sf"/>
</dbReference>
<name>A0A8J6E8Y3_9EUKA</name>
<evidence type="ECO:0000313" key="2">
    <source>
        <dbReference type="Proteomes" id="UP000717585"/>
    </source>
</evidence>
<accession>A0A8J6E8Y3</accession>
<dbReference type="AlphaFoldDB" id="A0A8J6E8Y3"/>
<evidence type="ECO:0000313" key="1">
    <source>
        <dbReference type="EMBL" id="KAG9392560.1"/>
    </source>
</evidence>
<dbReference type="SUPFAM" id="SSF48452">
    <property type="entry name" value="TPR-like"/>
    <property type="match status" value="1"/>
</dbReference>
<protein>
    <submittedName>
        <fullName evidence="1">Uncharacterized protein</fullName>
    </submittedName>
</protein>
<gene>
    <name evidence="1" type="ORF">J8273_6102</name>
</gene>
<sequence>MAHHESTWQSAQSLNQGDDSIQLSHFLNVDQAYSIRPEISVLEEQLSTVDIPDEIFESIHRRLFFGIASSLRESGDHRLISQQLAGMIQFTDSPVALHDIFDTITEFRRYNPASSMATLYAQAALDAAPDHPDVKSALAFLYLRRGQYSDAIMTVAGMDDPRASLCRGIAFHYLDAVSVAEMHLRAAIAAAEGTVAVNRHLSAAVAMTALVYLCREHSSEPQATDAIMNLLPPDIRMMIPVPKPEAPSGDLYALSEVWKPHALDLFQQMRTPDGPDTVSRALGSLDLVVSPSCLLRHVCPICCQGKDALFVQTIHRLGIQSCPNLQQLLQIIERGPNCAIQTVLESLSRMATHLCWHVLEAAHSHEGDTLVTTYPQKAGAEVYDLDWSLWRTEPVALANDDTASSAINECIAHLTAASVYTPGSLPVQYVLAQLILAKNMSMTAFEHLLPLLKHSQSYHKFLLLGRLFASRGQSDEAVMCYSHCIQQRYADPFVWVITGQLFHQMTLPNEARYCFRIAQRLTTAGSVLHATADRYLAAIPEAMGEQRLDGRLPLPAKLMTLNFGEVL</sequence>
<organism evidence="1 2">
    <name type="scientific">Carpediemonas membranifera</name>
    <dbReference type="NCBI Taxonomy" id="201153"/>
    <lineage>
        <taxon>Eukaryota</taxon>
        <taxon>Metamonada</taxon>
        <taxon>Carpediemonas-like organisms</taxon>
        <taxon>Carpediemonas</taxon>
    </lineage>
</organism>
<dbReference type="Gene3D" id="1.25.40.10">
    <property type="entry name" value="Tetratricopeptide repeat domain"/>
    <property type="match status" value="1"/>
</dbReference>
<proteinExistence type="predicted"/>